<accession>K5VPI7</accession>
<dbReference type="KEGG" id="pco:PHACADRAFT_108858"/>
<dbReference type="HOGENOM" id="CLU_138689_0_0_1"/>
<sequence>MISASPTIVFGNFSLGGSRCVAGQTSNSCTSYYCHYRTVMQTNSLSDASVTAQLHVYSSRDDTPLSDDTVVFTVACSYFPLNKPVLLEAIHVYLYSSNPMQDGYDDFLPNIPTYIMGLGIIRLIRDITALNNNKHTMLEVTEHVCDEKKTSTFE</sequence>
<dbReference type="AlphaFoldDB" id="K5VPI7"/>
<dbReference type="EMBL" id="JH930998">
    <property type="protein sequence ID" value="EKM48494.1"/>
    <property type="molecule type" value="Genomic_DNA"/>
</dbReference>
<dbReference type="GeneID" id="18907543"/>
<evidence type="ECO:0000313" key="2">
    <source>
        <dbReference type="Proteomes" id="UP000008370"/>
    </source>
</evidence>
<gene>
    <name evidence="1" type="ORF">PHACADRAFT_108858</name>
</gene>
<reference evidence="1 2" key="1">
    <citation type="journal article" date="2012" name="BMC Genomics">
        <title>Comparative genomics of the white-rot fungi, Phanerochaete carnosa and P. chrysosporium, to elucidate the genetic basis of the distinct wood types they colonize.</title>
        <authorList>
            <person name="Suzuki H."/>
            <person name="MacDonald J."/>
            <person name="Syed K."/>
            <person name="Salamov A."/>
            <person name="Hori C."/>
            <person name="Aerts A."/>
            <person name="Henrissat B."/>
            <person name="Wiebenga A."/>
            <person name="vanKuyk P.A."/>
            <person name="Barry K."/>
            <person name="Lindquist E."/>
            <person name="LaButti K."/>
            <person name="Lapidus A."/>
            <person name="Lucas S."/>
            <person name="Coutinho P."/>
            <person name="Gong Y."/>
            <person name="Samejima M."/>
            <person name="Mahadevan R."/>
            <person name="Abou-Zaid M."/>
            <person name="de Vries R.P."/>
            <person name="Igarashi K."/>
            <person name="Yadav J.S."/>
            <person name="Grigoriev I.V."/>
            <person name="Master E.R."/>
        </authorList>
    </citation>
    <scope>NUCLEOTIDE SEQUENCE [LARGE SCALE GENOMIC DNA]</scope>
    <source>
        <strain evidence="1 2">HHB-10118-sp</strain>
    </source>
</reference>
<dbReference type="Proteomes" id="UP000008370">
    <property type="component" value="Unassembled WGS sequence"/>
</dbReference>
<name>K5VPI7_PHACS</name>
<dbReference type="OrthoDB" id="2801586at2759"/>
<keyword evidence="2" id="KW-1185">Reference proteome</keyword>
<dbReference type="RefSeq" id="XP_007402953.1">
    <property type="nucleotide sequence ID" value="XM_007402891.1"/>
</dbReference>
<protein>
    <submittedName>
        <fullName evidence="1">Uncharacterized protein</fullName>
    </submittedName>
</protein>
<evidence type="ECO:0000313" key="1">
    <source>
        <dbReference type="EMBL" id="EKM48494.1"/>
    </source>
</evidence>
<proteinExistence type="predicted"/>
<dbReference type="InParanoid" id="K5VPI7"/>
<organism evidence="1 2">
    <name type="scientific">Phanerochaete carnosa (strain HHB-10118-sp)</name>
    <name type="common">White-rot fungus</name>
    <name type="synonym">Peniophora carnosa</name>
    <dbReference type="NCBI Taxonomy" id="650164"/>
    <lineage>
        <taxon>Eukaryota</taxon>
        <taxon>Fungi</taxon>
        <taxon>Dikarya</taxon>
        <taxon>Basidiomycota</taxon>
        <taxon>Agaricomycotina</taxon>
        <taxon>Agaricomycetes</taxon>
        <taxon>Polyporales</taxon>
        <taxon>Phanerochaetaceae</taxon>
        <taxon>Phanerochaete</taxon>
    </lineage>
</organism>